<dbReference type="Gene3D" id="3.40.710.10">
    <property type="entry name" value="DD-peptidase/beta-lactamase superfamily"/>
    <property type="match status" value="2"/>
</dbReference>
<reference evidence="4" key="1">
    <citation type="submission" date="2017-07" db="EMBL/GenBank/DDBJ databases">
        <title>The cable genome - Insights into the physiology and evolution of filamentous bacteria capable of sulfide oxidation via long distance electron transfer.</title>
        <authorList>
            <person name="Thorup C."/>
            <person name="Bjerg J.T."/>
            <person name="Schreiber L."/>
            <person name="Nielsen L.P."/>
            <person name="Kjeldsen K.U."/>
            <person name="Boesen T."/>
            <person name="Boggild A."/>
            <person name="Meysman F."/>
            <person name="Geelhoed J."/>
            <person name="Schramm A."/>
        </authorList>
    </citation>
    <scope>NUCLEOTIDE SEQUENCE [LARGE SCALE GENOMIC DNA]</scope>
    <source>
        <strain evidence="4">GS</strain>
    </source>
</reference>
<proteinExistence type="inferred from homology"/>
<protein>
    <submittedName>
        <fullName evidence="4">D-alanyl-D-alanine carboxypeptidase</fullName>
        <ecNumber evidence="4">3.4.16.4</ecNumber>
        <ecNumber evidence="4">3.4.21.-</ecNumber>
    </submittedName>
</protein>
<dbReference type="EC" id="3.4.16.4" evidence="4"/>
<gene>
    <name evidence="4" type="ORF">CDV28_10868</name>
</gene>
<name>A0A521G2S6_9BACT</name>
<dbReference type="InterPro" id="IPR000667">
    <property type="entry name" value="Peptidase_S13"/>
</dbReference>
<evidence type="ECO:0000256" key="1">
    <source>
        <dbReference type="ARBA" id="ARBA00006096"/>
    </source>
</evidence>
<dbReference type="GO" id="GO:0006508">
    <property type="term" value="P:proteolysis"/>
    <property type="evidence" value="ECO:0007669"/>
    <property type="project" value="InterPro"/>
</dbReference>
<feature type="chain" id="PRO_5021740322" evidence="3">
    <location>
        <begin position="23"/>
        <end position="421"/>
    </location>
</feature>
<evidence type="ECO:0000256" key="3">
    <source>
        <dbReference type="SAM" id="SignalP"/>
    </source>
</evidence>
<keyword evidence="4" id="KW-0645">Protease</keyword>
<keyword evidence="5" id="KW-1185">Reference proteome</keyword>
<dbReference type="Gene3D" id="3.50.80.20">
    <property type="entry name" value="D-Ala-D-Ala carboxypeptidase C, peptidase S13"/>
    <property type="match status" value="1"/>
</dbReference>
<dbReference type="PRINTS" id="PR00922">
    <property type="entry name" value="DADACBPTASE3"/>
</dbReference>
<dbReference type="SUPFAM" id="SSF56601">
    <property type="entry name" value="beta-lactamase/transpeptidase-like"/>
    <property type="match status" value="1"/>
</dbReference>
<keyword evidence="3" id="KW-0732">Signal</keyword>
<dbReference type="AlphaFoldDB" id="A0A521G2S6"/>
<organism evidence="4 5">
    <name type="scientific">Candidatus Electronema aureum</name>
    <dbReference type="NCBI Taxonomy" id="2005002"/>
    <lineage>
        <taxon>Bacteria</taxon>
        <taxon>Pseudomonadati</taxon>
        <taxon>Thermodesulfobacteriota</taxon>
        <taxon>Desulfobulbia</taxon>
        <taxon>Desulfobulbales</taxon>
        <taxon>Desulfobulbaceae</taxon>
        <taxon>Candidatus Electronema</taxon>
    </lineage>
</organism>
<sequence>MCSNIVPLFLTLLLAVGQNALAADCPPPYAGLIQNGAYAVADLQGNIVESCNIDTPYIPASILKVPTALAALAILGPEYRFKTRFYTDAEDGLYIQGFGDPMLTSEEIRLIFAELKQRGLRQVNAIYIDPSNFALEYQSPGSEFSDNPYDAPVGPTAVNFNSVPVRVTREGFVSSGEEHTPLLPLMTELAAGLPPSTWTRINICRGRCNANREMARYTAQLFRALQQEAGIPGQGHLSLKQVPPDVKLFYEHRSSKNLQELTSSFLKYSSNFISNLVYLAVGAEEFGWPATWSKADRAVHQELERQLGQQTAAALIHKDGSGLYRGDRVTARAMLEVLRAFRPHAWLLRKHLGTPSKSGSMKGVWNYAGYLVDGKAYVILLNQAANRRNDVLALLQNGGVENVVRKSVKRVMVKKKSKKRR</sequence>
<keyword evidence="4" id="KW-0121">Carboxypeptidase</keyword>
<keyword evidence="2 4" id="KW-0378">Hydrolase</keyword>
<evidence type="ECO:0000313" key="4">
    <source>
        <dbReference type="EMBL" id="TAA75329.1"/>
    </source>
</evidence>
<dbReference type="PANTHER" id="PTHR30023">
    <property type="entry name" value="D-ALANYL-D-ALANINE CARBOXYPEPTIDASE"/>
    <property type="match status" value="1"/>
</dbReference>
<feature type="signal peptide" evidence="3">
    <location>
        <begin position="1"/>
        <end position="22"/>
    </location>
</feature>
<dbReference type="GO" id="GO:0000270">
    <property type="term" value="P:peptidoglycan metabolic process"/>
    <property type="evidence" value="ECO:0007669"/>
    <property type="project" value="TreeGrafter"/>
</dbReference>
<dbReference type="Proteomes" id="UP000316238">
    <property type="component" value="Unassembled WGS sequence"/>
</dbReference>
<dbReference type="Pfam" id="PF02113">
    <property type="entry name" value="Peptidase_S13"/>
    <property type="match status" value="2"/>
</dbReference>
<dbReference type="EMBL" id="NQJD01000008">
    <property type="protein sequence ID" value="TAA75329.1"/>
    <property type="molecule type" value="Genomic_DNA"/>
</dbReference>
<evidence type="ECO:0000313" key="5">
    <source>
        <dbReference type="Proteomes" id="UP000316238"/>
    </source>
</evidence>
<accession>A0A521G2S6</accession>
<comment type="caution">
    <text evidence="4">The sequence shown here is derived from an EMBL/GenBank/DDBJ whole genome shotgun (WGS) entry which is preliminary data.</text>
</comment>
<dbReference type="GO" id="GO:0009002">
    <property type="term" value="F:serine-type D-Ala-D-Ala carboxypeptidase activity"/>
    <property type="evidence" value="ECO:0007669"/>
    <property type="project" value="UniProtKB-EC"/>
</dbReference>
<dbReference type="PANTHER" id="PTHR30023:SF0">
    <property type="entry name" value="PENICILLIN-SENSITIVE CARBOXYPEPTIDASE A"/>
    <property type="match status" value="1"/>
</dbReference>
<dbReference type="InterPro" id="IPR012338">
    <property type="entry name" value="Beta-lactam/transpept-like"/>
</dbReference>
<dbReference type="EC" id="3.4.21.-" evidence="4"/>
<evidence type="ECO:0000256" key="2">
    <source>
        <dbReference type="ARBA" id="ARBA00022801"/>
    </source>
</evidence>
<comment type="similarity">
    <text evidence="1">Belongs to the peptidase S13 family.</text>
</comment>